<sequence length="235" mass="26375">MSVLLLKLAAPLQSWGVASRFTRRETQQYPSKSGVLGLICAAKGRRRTDPIEDELTRLGFGVRIDQQGSLVRDFQVARSLDGRQTYPLSYRYYLADAVFVAAIHGDRELLYGIRDALQAPTFPLYLGRRSCPVTEPLIIGDIEDQSLPEALAATPWQASRWYRTRQPTTMHLPIYRDLLPGDPDEALQERVRDVPVDFDPQRREYGWRCVVSGAVEITNPEGTTCHDPFAALGGA</sequence>
<dbReference type="AlphaFoldDB" id="A0A1J0VRT3"/>
<dbReference type="RefSeq" id="WP_071927937.1">
    <property type="nucleotide sequence ID" value="NZ_CP018082.1"/>
</dbReference>
<keyword evidence="3" id="KW-1185">Reference proteome</keyword>
<dbReference type="GO" id="GO:0043571">
    <property type="term" value="P:maintenance of CRISPR repeat elements"/>
    <property type="evidence" value="ECO:0007669"/>
    <property type="project" value="InterPro"/>
</dbReference>
<evidence type="ECO:0000313" key="2">
    <source>
        <dbReference type="EMBL" id="APE34755.1"/>
    </source>
</evidence>
<proteinExistence type="predicted"/>
<name>A0A1J0VRT3_9NOCA</name>
<dbReference type="NCBIfam" id="TIGR02593">
    <property type="entry name" value="CRISPR_cas5"/>
    <property type="match status" value="1"/>
</dbReference>
<dbReference type="InterPro" id="IPR010147">
    <property type="entry name" value="CRISPR-assoc_prot_CasD"/>
</dbReference>
<dbReference type="KEGG" id="nsl:BOX37_13280"/>
<dbReference type="GO" id="GO:0003723">
    <property type="term" value="F:RNA binding"/>
    <property type="evidence" value="ECO:0007669"/>
    <property type="project" value="InterPro"/>
</dbReference>
<accession>A0A1J0VRT3</accession>
<dbReference type="EMBL" id="CP018082">
    <property type="protein sequence ID" value="APE34755.1"/>
    <property type="molecule type" value="Genomic_DNA"/>
</dbReference>
<dbReference type="InterPro" id="IPR021124">
    <property type="entry name" value="CRISPR-assoc_prot_Cas5"/>
</dbReference>
<reference evidence="2" key="1">
    <citation type="submission" date="2016-11" db="EMBL/GenBank/DDBJ databases">
        <authorList>
            <person name="Jaros S."/>
            <person name="Januszkiewicz K."/>
            <person name="Wedrychowicz H."/>
        </authorList>
    </citation>
    <scope>NUCLEOTIDE SEQUENCE [LARGE SCALE GENOMIC DNA]</scope>
    <source>
        <strain evidence="2">Y48</strain>
    </source>
</reference>
<keyword evidence="1" id="KW-0051">Antiviral defense</keyword>
<dbReference type="NCBIfam" id="TIGR01868">
    <property type="entry name" value="casD_Cas5e"/>
    <property type="match status" value="1"/>
</dbReference>
<dbReference type="Gene3D" id="3.30.70.2660">
    <property type="match status" value="1"/>
</dbReference>
<dbReference type="OrthoDB" id="3189549at2"/>
<dbReference type="Pfam" id="PF09704">
    <property type="entry name" value="Cas_Cas5d"/>
    <property type="match status" value="1"/>
</dbReference>
<gene>
    <name evidence="2" type="ORF">BOX37_13280</name>
</gene>
<dbReference type="CDD" id="cd09645">
    <property type="entry name" value="Cas5_I-E"/>
    <property type="match status" value="1"/>
</dbReference>
<organism evidence="2 3">
    <name type="scientific">Nocardia mangyaensis</name>
    <dbReference type="NCBI Taxonomy" id="2213200"/>
    <lineage>
        <taxon>Bacteria</taxon>
        <taxon>Bacillati</taxon>
        <taxon>Actinomycetota</taxon>
        <taxon>Actinomycetes</taxon>
        <taxon>Mycobacteriales</taxon>
        <taxon>Nocardiaceae</taxon>
        <taxon>Nocardia</taxon>
    </lineage>
</organism>
<protein>
    <submittedName>
        <fullName evidence="2">Type I-E CRISPR-associated protein Cas5/CasD</fullName>
    </submittedName>
</protein>
<dbReference type="InterPro" id="IPR013422">
    <property type="entry name" value="CRISPR-assoc_prot_Cas5_N"/>
</dbReference>
<evidence type="ECO:0000313" key="3">
    <source>
        <dbReference type="Proteomes" id="UP000183810"/>
    </source>
</evidence>
<evidence type="ECO:0000256" key="1">
    <source>
        <dbReference type="ARBA" id="ARBA00023118"/>
    </source>
</evidence>
<dbReference type="Proteomes" id="UP000183810">
    <property type="component" value="Chromosome"/>
</dbReference>
<dbReference type="GO" id="GO:0051607">
    <property type="term" value="P:defense response to virus"/>
    <property type="evidence" value="ECO:0007669"/>
    <property type="project" value="UniProtKB-KW"/>
</dbReference>